<evidence type="ECO:0008006" key="3">
    <source>
        <dbReference type="Google" id="ProtNLM"/>
    </source>
</evidence>
<feature type="non-terminal residue" evidence="1">
    <location>
        <position position="74"/>
    </location>
</feature>
<dbReference type="Gene3D" id="3.30.420.10">
    <property type="entry name" value="Ribonuclease H-like superfamily/Ribonuclease H"/>
    <property type="match status" value="1"/>
</dbReference>
<dbReference type="AlphaFoldDB" id="A0AA38FNP8"/>
<reference evidence="1 2" key="1">
    <citation type="journal article" date="2021" name="Nat. Plants">
        <title>The Taxus genome provides insights into paclitaxel biosynthesis.</title>
        <authorList>
            <person name="Xiong X."/>
            <person name="Gou J."/>
            <person name="Liao Q."/>
            <person name="Li Y."/>
            <person name="Zhou Q."/>
            <person name="Bi G."/>
            <person name="Li C."/>
            <person name="Du R."/>
            <person name="Wang X."/>
            <person name="Sun T."/>
            <person name="Guo L."/>
            <person name="Liang H."/>
            <person name="Lu P."/>
            <person name="Wu Y."/>
            <person name="Zhang Z."/>
            <person name="Ro D.K."/>
            <person name="Shang Y."/>
            <person name="Huang S."/>
            <person name="Yan J."/>
        </authorList>
    </citation>
    <scope>NUCLEOTIDE SEQUENCE [LARGE SCALE GENOMIC DNA]</scope>
    <source>
        <strain evidence="1">Ta-2019</strain>
    </source>
</reference>
<keyword evidence="2" id="KW-1185">Reference proteome</keyword>
<comment type="caution">
    <text evidence="1">The sequence shown here is derived from an EMBL/GenBank/DDBJ whole genome shotgun (WGS) entry which is preliminary data.</text>
</comment>
<organism evidence="1 2">
    <name type="scientific">Taxus chinensis</name>
    <name type="common">Chinese yew</name>
    <name type="synonym">Taxus wallichiana var. chinensis</name>
    <dbReference type="NCBI Taxonomy" id="29808"/>
    <lineage>
        <taxon>Eukaryota</taxon>
        <taxon>Viridiplantae</taxon>
        <taxon>Streptophyta</taxon>
        <taxon>Embryophyta</taxon>
        <taxon>Tracheophyta</taxon>
        <taxon>Spermatophyta</taxon>
        <taxon>Pinopsida</taxon>
        <taxon>Pinidae</taxon>
        <taxon>Conifers II</taxon>
        <taxon>Cupressales</taxon>
        <taxon>Taxaceae</taxon>
        <taxon>Taxus</taxon>
    </lineage>
</organism>
<evidence type="ECO:0000313" key="1">
    <source>
        <dbReference type="EMBL" id="KAH9307407.1"/>
    </source>
</evidence>
<dbReference type="GO" id="GO:0003676">
    <property type="term" value="F:nucleic acid binding"/>
    <property type="evidence" value="ECO:0007669"/>
    <property type="project" value="InterPro"/>
</dbReference>
<sequence length="74" mass="8360">VFGDSTSVIHQFTSQCVSKNSLMKSYKHGVWDMIEVCDAFNIQVIPRVKNKDVDRLATIGSQYDIPQDIKKGLD</sequence>
<proteinExistence type="predicted"/>
<feature type="non-terminal residue" evidence="1">
    <location>
        <position position="1"/>
    </location>
</feature>
<dbReference type="InterPro" id="IPR036397">
    <property type="entry name" value="RNaseH_sf"/>
</dbReference>
<dbReference type="Proteomes" id="UP000824469">
    <property type="component" value="Unassembled WGS sequence"/>
</dbReference>
<name>A0AA38FNP8_TAXCH</name>
<protein>
    <recommendedName>
        <fullName evidence="3">RNase H type-1 domain-containing protein</fullName>
    </recommendedName>
</protein>
<dbReference type="EMBL" id="JAHRHJ020000007">
    <property type="protein sequence ID" value="KAH9307407.1"/>
    <property type="molecule type" value="Genomic_DNA"/>
</dbReference>
<accession>A0AA38FNP8</accession>
<gene>
    <name evidence="1" type="ORF">KI387_035318</name>
</gene>
<evidence type="ECO:0000313" key="2">
    <source>
        <dbReference type="Proteomes" id="UP000824469"/>
    </source>
</evidence>